<organism evidence="2">
    <name type="scientific">uncultured Sulfurovum sp</name>
    <dbReference type="NCBI Taxonomy" id="269237"/>
    <lineage>
        <taxon>Bacteria</taxon>
        <taxon>Pseudomonadati</taxon>
        <taxon>Campylobacterota</taxon>
        <taxon>Epsilonproteobacteria</taxon>
        <taxon>Campylobacterales</taxon>
        <taxon>Sulfurovaceae</taxon>
        <taxon>Sulfurovum</taxon>
        <taxon>environmental samples</taxon>
    </lineage>
</organism>
<keyword evidence="1" id="KW-0472">Membrane</keyword>
<accession>A0A6S6TR84</accession>
<feature type="transmembrane region" description="Helical" evidence="1">
    <location>
        <begin position="7"/>
        <end position="28"/>
    </location>
</feature>
<name>A0A6S6TR84_9BACT</name>
<evidence type="ECO:0000256" key="1">
    <source>
        <dbReference type="SAM" id="Phobius"/>
    </source>
</evidence>
<dbReference type="AlphaFoldDB" id="A0A6S6TR84"/>
<evidence type="ECO:0000313" key="2">
    <source>
        <dbReference type="EMBL" id="CAA6825251.1"/>
    </source>
</evidence>
<protein>
    <submittedName>
        <fullName evidence="2">Uncharacterized protein</fullName>
    </submittedName>
</protein>
<proteinExistence type="predicted"/>
<gene>
    <name evidence="2" type="ORF">HELGO_WM7073</name>
</gene>
<dbReference type="EMBL" id="CACVAS010000128">
    <property type="protein sequence ID" value="CAA6825251.1"/>
    <property type="molecule type" value="Genomic_DNA"/>
</dbReference>
<keyword evidence="1" id="KW-0812">Transmembrane</keyword>
<keyword evidence="1" id="KW-1133">Transmembrane helix</keyword>
<reference evidence="2" key="1">
    <citation type="submission" date="2020-01" db="EMBL/GenBank/DDBJ databases">
        <authorList>
            <person name="Meier V. D."/>
            <person name="Meier V D."/>
        </authorList>
    </citation>
    <scope>NUCLEOTIDE SEQUENCE</scope>
    <source>
        <strain evidence="2">HLG_WM_MAG_01</strain>
    </source>
</reference>
<sequence length="351" mass="40643">MFYHYKIIFYIFSFFLLHNIFIFAKTVYPFEIEKGSVHYTIKGGGILTAETNLSVDGHAKLTFKSRGIQNVIEESGVISTQGSIKYNQEVKRFEKTTQDTYIVADYENEQLIEHPKSYTNIYEEHITDGYVKQNKEEVAGLECINWTKNGIQKCMYKGIVLKHTFKAYGISYTKVATKVYLDMNISEDECLLPDYPLHDFGLHNSGFKANTLNKPEDFCKTLKSESNIEISAVVDSIHLKDKNRISFINKISNTIFEKQITLLPELMTALQKTRACLHIGENPFEANQCIEHFTTMKDKLGTKENNFIILWDEQRKNELLDKIENELIYLQARMPCIKRAKNITDLSTCMR</sequence>